<dbReference type="InterPro" id="IPR050204">
    <property type="entry name" value="AraC_XylS_family_regulators"/>
</dbReference>
<dbReference type="SUPFAM" id="SSF51182">
    <property type="entry name" value="RmlC-like cupins"/>
    <property type="match status" value="1"/>
</dbReference>
<dbReference type="SUPFAM" id="SSF46689">
    <property type="entry name" value="Homeodomain-like"/>
    <property type="match status" value="2"/>
</dbReference>
<dbReference type="GO" id="GO:0003700">
    <property type="term" value="F:DNA-binding transcription factor activity"/>
    <property type="evidence" value="ECO:0007669"/>
    <property type="project" value="InterPro"/>
</dbReference>
<dbReference type="PANTHER" id="PTHR46796:SF2">
    <property type="entry name" value="TRANSCRIPTIONAL REGULATORY PROTEIN"/>
    <property type="match status" value="1"/>
</dbReference>
<keyword evidence="3" id="KW-0804">Transcription</keyword>
<gene>
    <name evidence="5" type="ordered locus">Dshi_3718</name>
</gene>
<dbReference type="Pfam" id="PF02311">
    <property type="entry name" value="AraC_binding"/>
    <property type="match status" value="1"/>
</dbReference>
<keyword evidence="6" id="KW-1185">Reference proteome</keyword>
<evidence type="ECO:0000256" key="3">
    <source>
        <dbReference type="ARBA" id="ARBA00023163"/>
    </source>
</evidence>
<dbReference type="AlphaFoldDB" id="A8LT82"/>
<evidence type="ECO:0000313" key="5">
    <source>
        <dbReference type="EMBL" id="ABV95449.1"/>
    </source>
</evidence>
<dbReference type="PANTHER" id="PTHR46796">
    <property type="entry name" value="HTH-TYPE TRANSCRIPTIONAL ACTIVATOR RHAS-RELATED"/>
    <property type="match status" value="1"/>
</dbReference>
<dbReference type="Pfam" id="PF12833">
    <property type="entry name" value="HTH_18"/>
    <property type="match status" value="1"/>
</dbReference>
<sequence>MWLERKARKRGARYRRLMSNALRIRTGKFGRVALLDMDRPLVRHAHPHCHVLLKVEGADTSFLVGDEVVPLTHESAVLINAWTPHAYVHRPNAPRTIILALYIEPSWLAEFRSNWVASAGSGFFDRTVDAITPQIRKQAMTLAASMVHAPTAIADHETQLGELMVSVIERFTEWRSVGPSLRDAAQSQAIDWRVSKAISKLHKVAGEVSDIDSLAQTVGMSRANFFRVFERSTGVTPRVFSNMIRLERAVSAVVSSDLSFGALSDQLGFTAQAHFTRFFRDHTGVPPSSFRSISRLGDTSDFFRI</sequence>
<dbReference type="PROSITE" id="PS00041">
    <property type="entry name" value="HTH_ARAC_FAMILY_1"/>
    <property type="match status" value="1"/>
</dbReference>
<dbReference type="InterPro" id="IPR003313">
    <property type="entry name" value="AraC-bd"/>
</dbReference>
<protein>
    <submittedName>
        <fullName evidence="5">Transcriptional regulator</fullName>
    </submittedName>
</protein>
<dbReference type="KEGG" id="dsh:Dshi_3718"/>
<dbReference type="HOGENOM" id="CLU_992580_0_0_5"/>
<dbReference type="InterPro" id="IPR018062">
    <property type="entry name" value="HTH_AraC-typ_CS"/>
</dbReference>
<proteinExistence type="predicted"/>
<evidence type="ECO:0000313" key="6">
    <source>
        <dbReference type="Proteomes" id="UP000006833"/>
    </source>
</evidence>
<keyword evidence="1" id="KW-0805">Transcription regulation</keyword>
<organism evidence="5 6">
    <name type="scientific">Dinoroseobacter shibae (strain DSM 16493 / NCIMB 14021 / DFL 12)</name>
    <dbReference type="NCBI Taxonomy" id="398580"/>
    <lineage>
        <taxon>Bacteria</taxon>
        <taxon>Pseudomonadati</taxon>
        <taxon>Pseudomonadota</taxon>
        <taxon>Alphaproteobacteria</taxon>
        <taxon>Rhodobacterales</taxon>
        <taxon>Roseobacteraceae</taxon>
        <taxon>Dinoroseobacter</taxon>
    </lineage>
</organism>
<evidence type="ECO:0000256" key="1">
    <source>
        <dbReference type="ARBA" id="ARBA00023015"/>
    </source>
</evidence>
<dbReference type="InterPro" id="IPR018060">
    <property type="entry name" value="HTH_AraC"/>
</dbReference>
<dbReference type="Gene3D" id="1.10.10.60">
    <property type="entry name" value="Homeodomain-like"/>
    <property type="match status" value="2"/>
</dbReference>
<reference evidence="6" key="1">
    <citation type="journal article" date="2010" name="ISME J.">
        <title>The complete genome sequence of the algal symbiont Dinoroseobacter shibae: a hitchhiker's guide to life in the sea.</title>
        <authorList>
            <person name="Wagner-Dobler I."/>
            <person name="Ballhausen B."/>
            <person name="Berger M."/>
            <person name="Brinkhoff T."/>
            <person name="Buchholz I."/>
            <person name="Bunk B."/>
            <person name="Cypionka H."/>
            <person name="Daniel R."/>
            <person name="Drepper T."/>
            <person name="Gerdts G."/>
            <person name="Hahnke S."/>
            <person name="Han C."/>
            <person name="Jahn D."/>
            <person name="Kalhoefer D."/>
            <person name="Kiss H."/>
            <person name="Klenk H.P."/>
            <person name="Kyrpides N."/>
            <person name="Liebl W."/>
            <person name="Liesegang H."/>
            <person name="Meincke L."/>
            <person name="Pati A."/>
            <person name="Petersen J."/>
            <person name="Piekarski T."/>
            <person name="Pommerenke C."/>
            <person name="Pradella S."/>
            <person name="Pukall R."/>
            <person name="Rabus R."/>
            <person name="Stackebrandt E."/>
            <person name="Thole S."/>
            <person name="Thompson L."/>
            <person name="Tielen P."/>
            <person name="Tomasch J."/>
            <person name="von Jan M."/>
            <person name="Wanphrut N."/>
            <person name="Wichels A."/>
            <person name="Zech H."/>
            <person name="Simon M."/>
        </authorList>
    </citation>
    <scope>NUCLEOTIDE SEQUENCE [LARGE SCALE GENOMIC DNA]</scope>
    <source>
        <strain evidence="6">DSM 16493 / NCIMB 14021 / DFL 12</strain>
    </source>
</reference>
<dbReference type="InterPro" id="IPR011051">
    <property type="entry name" value="RmlC_Cupin_sf"/>
</dbReference>
<accession>A8LT82</accession>
<evidence type="ECO:0000256" key="2">
    <source>
        <dbReference type="ARBA" id="ARBA00023125"/>
    </source>
</evidence>
<dbReference type="InterPro" id="IPR009057">
    <property type="entry name" value="Homeodomain-like_sf"/>
</dbReference>
<dbReference type="SMART" id="SM00342">
    <property type="entry name" value="HTH_ARAC"/>
    <property type="match status" value="1"/>
</dbReference>
<keyword evidence="2" id="KW-0238">DNA-binding</keyword>
<name>A8LT82_DINSH</name>
<dbReference type="GO" id="GO:0043565">
    <property type="term" value="F:sequence-specific DNA binding"/>
    <property type="evidence" value="ECO:0007669"/>
    <property type="project" value="InterPro"/>
</dbReference>
<feature type="domain" description="HTH araC/xylS-type" evidence="4">
    <location>
        <begin position="195"/>
        <end position="293"/>
    </location>
</feature>
<dbReference type="Proteomes" id="UP000006833">
    <property type="component" value="Plasmid pDSHI01"/>
</dbReference>
<geneLocation type="plasmid" evidence="5 6">
    <name>pDSHI01</name>
</geneLocation>
<dbReference type="EMBL" id="CP000831">
    <property type="protein sequence ID" value="ABV95449.1"/>
    <property type="molecule type" value="Genomic_DNA"/>
</dbReference>
<evidence type="ECO:0000259" key="4">
    <source>
        <dbReference type="PROSITE" id="PS01124"/>
    </source>
</evidence>
<keyword evidence="5" id="KW-0614">Plasmid</keyword>
<dbReference type="PROSITE" id="PS01124">
    <property type="entry name" value="HTH_ARAC_FAMILY_2"/>
    <property type="match status" value="1"/>
</dbReference>